<reference evidence="1 2" key="1">
    <citation type="submission" date="2020-08" db="EMBL/GenBank/DDBJ databases">
        <title>Genomic Encyclopedia of Type Strains, Phase IV (KMG-IV): sequencing the most valuable type-strain genomes for metagenomic binning, comparative biology and taxonomic classification.</title>
        <authorList>
            <person name="Goeker M."/>
        </authorList>
    </citation>
    <scope>NUCLEOTIDE SEQUENCE [LARGE SCALE GENOMIC DNA]</scope>
    <source>
        <strain evidence="1 2">DSM 16268</strain>
    </source>
</reference>
<dbReference type="Proteomes" id="UP000523821">
    <property type="component" value="Unassembled WGS sequence"/>
</dbReference>
<organism evidence="1 2">
    <name type="scientific">Prosthecomicrobium pneumaticum</name>
    <dbReference type="NCBI Taxonomy" id="81895"/>
    <lineage>
        <taxon>Bacteria</taxon>
        <taxon>Pseudomonadati</taxon>
        <taxon>Pseudomonadota</taxon>
        <taxon>Alphaproteobacteria</taxon>
        <taxon>Hyphomicrobiales</taxon>
        <taxon>Kaistiaceae</taxon>
        <taxon>Prosthecomicrobium</taxon>
    </lineage>
</organism>
<keyword evidence="2" id="KW-1185">Reference proteome</keyword>
<sequence>MPGVRMRGVPLVGVIGGGYSDDLDALADRHAILHRSAAALAGA</sequence>
<name>A0A7W9L297_9HYPH</name>
<evidence type="ECO:0000313" key="2">
    <source>
        <dbReference type="Proteomes" id="UP000523821"/>
    </source>
</evidence>
<dbReference type="RefSeq" id="WP_343061136.1">
    <property type="nucleotide sequence ID" value="NZ_JACHOO010000004.1"/>
</dbReference>
<comment type="caution">
    <text evidence="1">The sequence shown here is derived from an EMBL/GenBank/DDBJ whole genome shotgun (WGS) entry which is preliminary data.</text>
</comment>
<protein>
    <submittedName>
        <fullName evidence="1">Acetoin utilization deacetylase AcuC-like enzyme</fullName>
    </submittedName>
</protein>
<proteinExistence type="predicted"/>
<dbReference type="EMBL" id="JACHOO010000004">
    <property type="protein sequence ID" value="MBB5753380.1"/>
    <property type="molecule type" value="Genomic_DNA"/>
</dbReference>
<evidence type="ECO:0000313" key="1">
    <source>
        <dbReference type="EMBL" id="MBB5753380.1"/>
    </source>
</evidence>
<gene>
    <name evidence="1" type="ORF">GGQ63_002446</name>
</gene>
<dbReference type="AlphaFoldDB" id="A0A7W9L297"/>
<accession>A0A7W9L297</accession>